<gene>
    <name evidence="1" type="ORF">NX722_18450</name>
</gene>
<comment type="caution">
    <text evidence="1">The sequence shown here is derived from an EMBL/GenBank/DDBJ whole genome shotgun (WGS) entry which is preliminary data.</text>
</comment>
<dbReference type="Gene3D" id="1.10.4080.10">
    <property type="entry name" value="ADP-ribosylation/Crystallin J1"/>
    <property type="match status" value="1"/>
</dbReference>
<proteinExistence type="predicted"/>
<dbReference type="RefSeq" id="WP_262564316.1">
    <property type="nucleotide sequence ID" value="NZ_JAPFCC010000001.1"/>
</dbReference>
<dbReference type="InterPro" id="IPR005502">
    <property type="entry name" value="Ribosyl_crysJ1"/>
</dbReference>
<reference evidence="1 2" key="1">
    <citation type="submission" date="2022-10" db="EMBL/GenBank/DDBJ databases">
        <title>High-quality genome sequences of two octocoral-associated bacteria, Endozoicomonas euniceicola EF212 and Endozoicomonas gorgoniicola PS125.</title>
        <authorList>
            <person name="Chiou Y.-J."/>
            <person name="Chen Y.-H."/>
        </authorList>
    </citation>
    <scope>NUCLEOTIDE SEQUENCE [LARGE SCALE GENOMIC DNA]</scope>
    <source>
        <strain evidence="1 2">PS125</strain>
    </source>
</reference>
<dbReference type="EMBL" id="JAPFCC010000001">
    <property type="protein sequence ID" value="MCW7554563.1"/>
    <property type="molecule type" value="Genomic_DNA"/>
</dbReference>
<dbReference type="InterPro" id="IPR036705">
    <property type="entry name" value="Ribosyl_crysJ1_sf"/>
</dbReference>
<dbReference type="Pfam" id="PF03747">
    <property type="entry name" value="ADP_ribosyl_GH"/>
    <property type="match status" value="1"/>
</dbReference>
<keyword evidence="2" id="KW-1185">Reference proteome</keyword>
<organism evidence="1 2">
    <name type="scientific">Endozoicomonas gorgoniicola</name>
    <dbReference type="NCBI Taxonomy" id="1234144"/>
    <lineage>
        <taxon>Bacteria</taxon>
        <taxon>Pseudomonadati</taxon>
        <taxon>Pseudomonadota</taxon>
        <taxon>Gammaproteobacteria</taxon>
        <taxon>Oceanospirillales</taxon>
        <taxon>Endozoicomonadaceae</taxon>
        <taxon>Endozoicomonas</taxon>
    </lineage>
</organism>
<sequence>MPAFATPPTNAELALLGTALGDHKGEHNYKKKPDQKGNVNSLFTDDTQKAAAIFAFLSEFYTKKCKHINMVEMARFQCFIKFPKNQRFGLMMEGSPEINLTGYGVDHARLLKRFYKGFEQGSIKNYKDILQLSGTCIKGNTGSWGNGGCMGIAPIVGILDSNPYISDQDFVSLVTQVVQVSHNHPQAISSAIAIALAARSSIEYRTTDAMERPARRAFAQATIERIRAHVSDSSFLKCLKVVENYVGTSSHDDISSHGRAMSELNQYLPPNDRRYNPRSRVLQGSWGPSSAAAVLHFFFTETETQLELLQLVEQFTSDQDTVGAMLMALSALREGGFRHDEFNADELQGLLNFFPPWVRMNRNASDYLTDNAPGTATDACTCAGACGCATGYEK</sequence>
<accession>A0ABT3MZP1</accession>
<dbReference type="Proteomes" id="UP001209854">
    <property type="component" value="Unassembled WGS sequence"/>
</dbReference>
<protein>
    <submittedName>
        <fullName evidence="1">ADP-ribosylglycohydrolase family protein</fullName>
    </submittedName>
</protein>
<dbReference type="SUPFAM" id="SSF101478">
    <property type="entry name" value="ADP-ribosylglycohydrolase"/>
    <property type="match status" value="1"/>
</dbReference>
<evidence type="ECO:0000313" key="2">
    <source>
        <dbReference type="Proteomes" id="UP001209854"/>
    </source>
</evidence>
<evidence type="ECO:0000313" key="1">
    <source>
        <dbReference type="EMBL" id="MCW7554563.1"/>
    </source>
</evidence>
<name>A0ABT3MZP1_9GAMM</name>